<dbReference type="OrthoDB" id="771136at2759"/>
<reference evidence="2" key="1">
    <citation type="submission" date="2021-02" db="EMBL/GenBank/DDBJ databases">
        <authorList>
            <person name="Dougan E. K."/>
            <person name="Rhodes N."/>
            <person name="Thang M."/>
            <person name="Chan C."/>
        </authorList>
    </citation>
    <scope>NUCLEOTIDE SEQUENCE</scope>
</reference>
<dbReference type="SUPFAM" id="SSF50630">
    <property type="entry name" value="Acid proteases"/>
    <property type="match status" value="1"/>
</dbReference>
<feature type="non-terminal residue" evidence="2">
    <location>
        <position position="1"/>
    </location>
</feature>
<keyword evidence="3" id="KW-1185">Reference proteome</keyword>
<organism evidence="2 3">
    <name type="scientific">Symbiodinium pilosum</name>
    <name type="common">Dinoflagellate</name>
    <dbReference type="NCBI Taxonomy" id="2952"/>
    <lineage>
        <taxon>Eukaryota</taxon>
        <taxon>Sar</taxon>
        <taxon>Alveolata</taxon>
        <taxon>Dinophyceae</taxon>
        <taxon>Suessiales</taxon>
        <taxon>Symbiodiniaceae</taxon>
        <taxon>Symbiodinium</taxon>
    </lineage>
</organism>
<feature type="domain" description="Peptidase A1" evidence="1">
    <location>
        <begin position="69"/>
        <end position="88"/>
    </location>
</feature>
<name>A0A812QRA7_SYMPI</name>
<dbReference type="EMBL" id="CAJNIZ010017547">
    <property type="protein sequence ID" value="CAE7399824.1"/>
    <property type="molecule type" value="Genomic_DNA"/>
</dbReference>
<dbReference type="InterPro" id="IPR021109">
    <property type="entry name" value="Peptidase_aspartic_dom_sf"/>
</dbReference>
<accession>A0A812QRA7</accession>
<sequence>RIANAANSRLATDSSLQVSDGVARTGLHASHSVILKRANISASEKMKHIKEAMTGKTDSFSRVVHKTAYYGNIHIGSPAQTVTVVFDT</sequence>
<evidence type="ECO:0000259" key="1">
    <source>
        <dbReference type="PROSITE" id="PS51767"/>
    </source>
</evidence>
<dbReference type="InterPro" id="IPR033121">
    <property type="entry name" value="PEPTIDASE_A1"/>
</dbReference>
<dbReference type="Proteomes" id="UP000649617">
    <property type="component" value="Unassembled WGS sequence"/>
</dbReference>
<evidence type="ECO:0000313" key="3">
    <source>
        <dbReference type="Proteomes" id="UP000649617"/>
    </source>
</evidence>
<gene>
    <name evidence="2" type="primary">PGA</name>
    <name evidence="2" type="ORF">SPIL2461_LOCUS9858</name>
</gene>
<dbReference type="PROSITE" id="PS51767">
    <property type="entry name" value="PEPTIDASE_A1"/>
    <property type="match status" value="1"/>
</dbReference>
<evidence type="ECO:0000313" key="2">
    <source>
        <dbReference type="EMBL" id="CAE7399824.1"/>
    </source>
</evidence>
<feature type="non-terminal residue" evidence="2">
    <location>
        <position position="88"/>
    </location>
</feature>
<proteinExistence type="predicted"/>
<protein>
    <submittedName>
        <fullName evidence="2">PGA protein</fullName>
    </submittedName>
</protein>
<dbReference type="Gene3D" id="2.40.70.10">
    <property type="entry name" value="Acid Proteases"/>
    <property type="match status" value="1"/>
</dbReference>
<dbReference type="AlphaFoldDB" id="A0A812QRA7"/>
<comment type="caution">
    <text evidence="2">The sequence shown here is derived from an EMBL/GenBank/DDBJ whole genome shotgun (WGS) entry which is preliminary data.</text>
</comment>